<dbReference type="InterPro" id="IPR012334">
    <property type="entry name" value="Pectin_lyas_fold"/>
</dbReference>
<dbReference type="Gene3D" id="2.160.20.10">
    <property type="entry name" value="Single-stranded right-handed beta-helix, Pectin lyase-like"/>
    <property type="match status" value="1"/>
</dbReference>
<evidence type="ECO:0000313" key="2">
    <source>
        <dbReference type="EMBL" id="KAJ9133527.1"/>
    </source>
</evidence>
<protein>
    <submittedName>
        <fullName evidence="2">Ig group 2 domain-containingprotein</fullName>
    </submittedName>
</protein>
<gene>
    <name evidence="2" type="ORF">NKR23_g10688</name>
</gene>
<sequence length="484" mass="51161">MTRQLSAVFFASLAMVATASQYYVDCSAATSGNGSQASPWNSVSQANDFTFGPGDILSLKSNVSCTGTLSPQGSGNETHPIRLMSYPPDSILGPPTIDGNGETSAVVLTNQDYWRISNLSVTNPAGELARRQGIWVTANDGKIHRSIIIDHNIVHDVAGQTDKATHSSDFAMSAGISISASNGSRFDDVWVRDNLVKDCGGGAIKVRPGQANNLGMRSRVSHNTIDACGGDGVIIAYAESPSIDHNIASNLGKGRYPWTGGNFAGMWVMYDHDPVIAHNVVYGSSMSVYDSEAFDCDLGVTGTCLVEYNYSHDNAGGAFLNCDGCGESGGATQIVRYNVFENDCRMISVGEVPELWFYNNVMYCPSQDFDVNVPPSTHFINNIFVGRSNSTLPTGSGVDWKSNLFQNMFPPTENGMIGDPGFVSPGVAGKTLGAAFGYRVKTGSPALLSGATVESNGNLDFFGADVANYTAPNVGAYNGAGVSV</sequence>
<evidence type="ECO:0000256" key="1">
    <source>
        <dbReference type="SAM" id="SignalP"/>
    </source>
</evidence>
<proteinExistence type="predicted"/>
<dbReference type="InterPro" id="IPR006626">
    <property type="entry name" value="PbH1"/>
</dbReference>
<reference evidence="2" key="1">
    <citation type="submission" date="2022-07" db="EMBL/GenBank/DDBJ databases">
        <title>Fungi with potential for degradation of polypropylene.</title>
        <authorList>
            <person name="Gostincar C."/>
        </authorList>
    </citation>
    <scope>NUCLEOTIDE SEQUENCE</scope>
    <source>
        <strain evidence="2">EXF-13308</strain>
    </source>
</reference>
<keyword evidence="1" id="KW-0732">Signal</keyword>
<dbReference type="SMART" id="SM00710">
    <property type="entry name" value="PbH1"/>
    <property type="match status" value="5"/>
</dbReference>
<dbReference type="SUPFAM" id="SSF51126">
    <property type="entry name" value="Pectin lyase-like"/>
    <property type="match status" value="1"/>
</dbReference>
<organism evidence="2 3">
    <name type="scientific">Pleurostoma richardsiae</name>
    <dbReference type="NCBI Taxonomy" id="41990"/>
    <lineage>
        <taxon>Eukaryota</taxon>
        <taxon>Fungi</taxon>
        <taxon>Dikarya</taxon>
        <taxon>Ascomycota</taxon>
        <taxon>Pezizomycotina</taxon>
        <taxon>Sordariomycetes</taxon>
        <taxon>Sordariomycetidae</taxon>
        <taxon>Calosphaeriales</taxon>
        <taxon>Pleurostomataceae</taxon>
        <taxon>Pleurostoma</taxon>
    </lineage>
</organism>
<comment type="caution">
    <text evidence="2">The sequence shown here is derived from an EMBL/GenBank/DDBJ whole genome shotgun (WGS) entry which is preliminary data.</text>
</comment>
<evidence type="ECO:0000313" key="3">
    <source>
        <dbReference type="Proteomes" id="UP001174694"/>
    </source>
</evidence>
<dbReference type="EMBL" id="JANBVO010000049">
    <property type="protein sequence ID" value="KAJ9133527.1"/>
    <property type="molecule type" value="Genomic_DNA"/>
</dbReference>
<feature type="chain" id="PRO_5041211983" evidence="1">
    <location>
        <begin position="20"/>
        <end position="484"/>
    </location>
</feature>
<name>A0AA38VL60_9PEZI</name>
<accession>A0AA38VL60</accession>
<dbReference type="InterPro" id="IPR011050">
    <property type="entry name" value="Pectin_lyase_fold/virulence"/>
</dbReference>
<dbReference type="Proteomes" id="UP001174694">
    <property type="component" value="Unassembled WGS sequence"/>
</dbReference>
<feature type="signal peptide" evidence="1">
    <location>
        <begin position="1"/>
        <end position="19"/>
    </location>
</feature>
<keyword evidence="3" id="KW-1185">Reference proteome</keyword>
<dbReference type="AlphaFoldDB" id="A0AA38VL60"/>